<reference evidence="2" key="1">
    <citation type="submission" date="2022-04" db="EMBL/GenBank/DDBJ databases">
        <title>Corynebacterium kalidii LD5P10.</title>
        <authorList>
            <person name="Sun J.Q."/>
        </authorList>
    </citation>
    <scope>NUCLEOTIDE SEQUENCE</scope>
    <source>
        <strain evidence="2">LD5P10</strain>
    </source>
</reference>
<keyword evidence="1" id="KW-1133">Transmembrane helix</keyword>
<dbReference type="RefSeq" id="WP_244804539.1">
    <property type="nucleotide sequence ID" value="NZ_JALIEA010000013.1"/>
</dbReference>
<organism evidence="2 3">
    <name type="scientific">Corynebacterium kalidii</name>
    <dbReference type="NCBI Taxonomy" id="2931982"/>
    <lineage>
        <taxon>Bacteria</taxon>
        <taxon>Bacillati</taxon>
        <taxon>Actinomycetota</taxon>
        <taxon>Actinomycetes</taxon>
        <taxon>Mycobacteriales</taxon>
        <taxon>Corynebacteriaceae</taxon>
        <taxon>Corynebacterium</taxon>
    </lineage>
</organism>
<comment type="caution">
    <text evidence="2">The sequence shown here is derived from an EMBL/GenBank/DDBJ whole genome shotgun (WGS) entry which is preliminary data.</text>
</comment>
<evidence type="ECO:0000256" key="1">
    <source>
        <dbReference type="SAM" id="Phobius"/>
    </source>
</evidence>
<keyword evidence="3" id="KW-1185">Reference proteome</keyword>
<protein>
    <submittedName>
        <fullName evidence="2">Uncharacterized protein</fullName>
    </submittedName>
</protein>
<gene>
    <name evidence="2" type="ORF">MUN33_08740</name>
</gene>
<dbReference type="AlphaFoldDB" id="A0A9X1WJN7"/>
<keyword evidence="1" id="KW-0472">Membrane</keyword>
<sequence>MSTLSHAPVAEARETAAPVSSADRFMLRLLRVKEVDRIDMEAVAGAHRAFRWAIVFSAVRCTITYLLVPILIPVVSVAGMVATPLSITLCLLALVNGTVSMRRFWRTDHPGKWTYTWFMAVVFLILIGTLAYEFIGLVS</sequence>
<feature type="transmembrane region" description="Helical" evidence="1">
    <location>
        <begin position="74"/>
        <end position="95"/>
    </location>
</feature>
<evidence type="ECO:0000313" key="2">
    <source>
        <dbReference type="EMBL" id="MCJ7858802.1"/>
    </source>
</evidence>
<dbReference type="Proteomes" id="UP001139207">
    <property type="component" value="Unassembled WGS sequence"/>
</dbReference>
<evidence type="ECO:0000313" key="3">
    <source>
        <dbReference type="Proteomes" id="UP001139207"/>
    </source>
</evidence>
<keyword evidence="1" id="KW-0812">Transmembrane</keyword>
<name>A0A9X1WJN7_9CORY</name>
<feature type="transmembrane region" description="Helical" evidence="1">
    <location>
        <begin position="115"/>
        <end position="135"/>
    </location>
</feature>
<dbReference type="EMBL" id="JALIEA010000013">
    <property type="protein sequence ID" value="MCJ7858802.1"/>
    <property type="molecule type" value="Genomic_DNA"/>
</dbReference>
<accession>A0A9X1WJN7</accession>
<feature type="transmembrane region" description="Helical" evidence="1">
    <location>
        <begin position="49"/>
        <end position="68"/>
    </location>
</feature>
<proteinExistence type="predicted"/>